<dbReference type="AlphaFoldDB" id="A0A1S8LF72"/>
<organism evidence="1 2">
    <name type="scientific">Clostridium felsineum</name>
    <dbReference type="NCBI Taxonomy" id="36839"/>
    <lineage>
        <taxon>Bacteria</taxon>
        <taxon>Bacillati</taxon>
        <taxon>Bacillota</taxon>
        <taxon>Clostridia</taxon>
        <taxon>Eubacteriales</taxon>
        <taxon>Clostridiaceae</taxon>
        <taxon>Clostridium</taxon>
    </lineage>
</organism>
<dbReference type="PANTHER" id="PTHR43415">
    <property type="entry name" value="SPERMIDINE N(1)-ACETYLTRANSFERASE"/>
    <property type="match status" value="1"/>
</dbReference>
<dbReference type="Proteomes" id="UP000190951">
    <property type="component" value="Chromosome"/>
</dbReference>
<dbReference type="InterPro" id="IPR000182">
    <property type="entry name" value="GNAT_dom"/>
</dbReference>
<sequence length="172" mass="20723">MIKKLRLLKVEDIEILFNWNINEKHYEYYTCRLLNEHKTFEDYRNRMIDLISTKKQMVYILVEEDMVLGKITLFDFNTRNKSAEVGYYLPSPNRGKGLGSFMLKSFIETVFEDDKLNLNKIYATTASNNYPSIKLLEKSGFKLDGRLREHYFIDENRYDQLIYSMLKREWIK</sequence>
<protein>
    <submittedName>
        <fullName evidence="1">Uncharacterized protein</fullName>
    </submittedName>
</protein>
<keyword evidence="2" id="KW-1185">Reference proteome</keyword>
<dbReference type="PANTHER" id="PTHR43415:SF3">
    <property type="entry name" value="GNAT-FAMILY ACETYLTRANSFERASE"/>
    <property type="match status" value="1"/>
</dbReference>
<dbReference type="Pfam" id="PF13420">
    <property type="entry name" value="Acetyltransf_4"/>
    <property type="match status" value="1"/>
</dbReference>
<proteinExistence type="predicted"/>
<name>A0A1S8LF72_9CLOT</name>
<dbReference type="KEGG" id="crw:CROST_031310"/>
<reference evidence="1 2" key="1">
    <citation type="submission" date="2022-04" db="EMBL/GenBank/DDBJ databases">
        <title>Genome sequence of C. roseum typestrain.</title>
        <authorList>
            <person name="Poehlein A."/>
            <person name="Schoch T."/>
            <person name="Duerre P."/>
            <person name="Daniel R."/>
        </authorList>
    </citation>
    <scope>NUCLEOTIDE SEQUENCE [LARGE SCALE GENOMIC DNA]</scope>
    <source>
        <strain evidence="1 2">DSM 7320</strain>
    </source>
</reference>
<accession>A0A1S8LF72</accession>
<dbReference type="Gene3D" id="3.40.630.30">
    <property type="match status" value="1"/>
</dbReference>
<dbReference type="PROSITE" id="PS51186">
    <property type="entry name" value="GNAT"/>
    <property type="match status" value="1"/>
</dbReference>
<gene>
    <name evidence="1" type="ORF">CROST_031310</name>
</gene>
<dbReference type="RefSeq" id="WP_077833820.1">
    <property type="nucleotide sequence ID" value="NZ_CP096983.1"/>
</dbReference>
<dbReference type="EMBL" id="CP096983">
    <property type="protein sequence ID" value="URZ12409.1"/>
    <property type="molecule type" value="Genomic_DNA"/>
</dbReference>
<evidence type="ECO:0000313" key="1">
    <source>
        <dbReference type="EMBL" id="URZ12409.1"/>
    </source>
</evidence>
<dbReference type="SUPFAM" id="SSF55729">
    <property type="entry name" value="Acyl-CoA N-acyltransferases (Nat)"/>
    <property type="match status" value="1"/>
</dbReference>
<dbReference type="STRING" id="84029.CROST_09830"/>
<dbReference type="GO" id="GO:0016747">
    <property type="term" value="F:acyltransferase activity, transferring groups other than amino-acyl groups"/>
    <property type="evidence" value="ECO:0007669"/>
    <property type="project" value="InterPro"/>
</dbReference>
<evidence type="ECO:0000313" key="2">
    <source>
        <dbReference type="Proteomes" id="UP000190951"/>
    </source>
</evidence>
<dbReference type="InterPro" id="IPR016181">
    <property type="entry name" value="Acyl_CoA_acyltransferase"/>
</dbReference>